<dbReference type="Gene3D" id="3.40.50.720">
    <property type="entry name" value="NAD(P)-binding Rossmann-like Domain"/>
    <property type="match status" value="1"/>
</dbReference>
<dbReference type="SUPFAM" id="SSF51735">
    <property type="entry name" value="NAD(P)-binding Rossmann-fold domains"/>
    <property type="match status" value="1"/>
</dbReference>
<dbReference type="Proteomes" id="UP000236725">
    <property type="component" value="Unassembled WGS sequence"/>
</dbReference>
<dbReference type="RefSeq" id="WP_103983340.1">
    <property type="nucleotide sequence ID" value="NZ_FNVS01000008.1"/>
</dbReference>
<dbReference type="InterPro" id="IPR001509">
    <property type="entry name" value="Epimerase_deHydtase"/>
</dbReference>
<evidence type="ECO:0000259" key="1">
    <source>
        <dbReference type="Pfam" id="PF01370"/>
    </source>
</evidence>
<evidence type="ECO:0000313" key="3">
    <source>
        <dbReference type="Proteomes" id="UP000236725"/>
    </source>
</evidence>
<comment type="caution">
    <text evidence="2">The sequence shown here is derived from an EMBL/GenBank/DDBJ whole genome shotgun (WGS) entry which is preliminary data.</text>
</comment>
<dbReference type="Pfam" id="PF01370">
    <property type="entry name" value="Epimerase"/>
    <property type="match status" value="1"/>
</dbReference>
<evidence type="ECO:0000313" key="2">
    <source>
        <dbReference type="EMBL" id="SEF87205.1"/>
    </source>
</evidence>
<dbReference type="PANTHER" id="PTHR43245:SF58">
    <property type="entry name" value="BLL5923 PROTEIN"/>
    <property type="match status" value="1"/>
</dbReference>
<dbReference type="InterPro" id="IPR036291">
    <property type="entry name" value="NAD(P)-bd_dom_sf"/>
</dbReference>
<sequence>MKILITGASGFIGGFLVKEALRRGYETWAGIRSGSSREHLQDERIHFIDLKYNNREALTAQLAEFATAGGAWDYIIHNAGLTKTLDKRNFFRVNAENTYNFVEALHAAGCQPKKFLLMSSLSSYGCGDEDTFSPIRLDDSQQPDTAYGKSKLLAENYVRSQNYFPYVILRPTGVYGPGEKDYFMEIKSIRSGLDFAVGFVPQRITFIYVKDLATVAFLALENETILNRHYFVADGDVYTDEEFARIIQELLEKKHVLHARIPLFLAYIACICSEAIGKLLNKSMTLNSDKYIILKQRNWICDVEPLRKELGFVPSYPLWKGLEESIAWYKKEGWLK</sequence>
<reference evidence="2 3" key="1">
    <citation type="submission" date="2016-10" db="EMBL/GenBank/DDBJ databases">
        <authorList>
            <person name="Varghese N."/>
            <person name="Submissions S."/>
        </authorList>
    </citation>
    <scope>NUCLEOTIDE SEQUENCE [LARGE SCALE GENOMIC DNA]</scope>
    <source>
        <strain evidence="2 3">DSM 29073</strain>
    </source>
</reference>
<name>A0A8G2F527_9BACT</name>
<dbReference type="AlphaFoldDB" id="A0A8G2F527"/>
<accession>A0A8G2F527</accession>
<protein>
    <submittedName>
        <fullName evidence="2">Nucleoside-diphosphate-sugar epimerase</fullName>
    </submittedName>
</protein>
<keyword evidence="3" id="KW-1185">Reference proteome</keyword>
<dbReference type="InterPro" id="IPR050177">
    <property type="entry name" value="Lipid_A_modif_metabolic_enz"/>
</dbReference>
<feature type="domain" description="NAD-dependent epimerase/dehydratase" evidence="1">
    <location>
        <begin position="3"/>
        <end position="230"/>
    </location>
</feature>
<organism evidence="2 3">
    <name type="scientific">Parabacteroides chinchillae</name>
    <dbReference type="NCBI Taxonomy" id="871327"/>
    <lineage>
        <taxon>Bacteria</taxon>
        <taxon>Pseudomonadati</taxon>
        <taxon>Bacteroidota</taxon>
        <taxon>Bacteroidia</taxon>
        <taxon>Bacteroidales</taxon>
        <taxon>Tannerellaceae</taxon>
        <taxon>Parabacteroides</taxon>
    </lineage>
</organism>
<dbReference type="EMBL" id="FNVS01000008">
    <property type="protein sequence ID" value="SEF87205.1"/>
    <property type="molecule type" value="Genomic_DNA"/>
</dbReference>
<proteinExistence type="predicted"/>
<gene>
    <name evidence="2" type="ORF">SAMN05444001_108151</name>
</gene>
<dbReference type="PANTHER" id="PTHR43245">
    <property type="entry name" value="BIFUNCTIONAL POLYMYXIN RESISTANCE PROTEIN ARNA"/>
    <property type="match status" value="1"/>
</dbReference>